<reference evidence="7" key="1">
    <citation type="submission" date="2018-02" db="EMBL/GenBank/DDBJ databases">
        <title>Rhizophora mucronata_Transcriptome.</title>
        <authorList>
            <person name="Meera S.P."/>
            <person name="Sreeshan A."/>
            <person name="Augustine A."/>
        </authorList>
    </citation>
    <scope>NUCLEOTIDE SEQUENCE</scope>
    <source>
        <tissue evidence="7">Leaf</tissue>
    </source>
</reference>
<evidence type="ECO:0000256" key="4">
    <source>
        <dbReference type="ARBA" id="ARBA00022968"/>
    </source>
</evidence>
<sequence>MAGQGISSSKFYINIAGDTPSSNRLFDAIVSHCFFVLISDDTELPFEDTLDYSEFCVFVHASDVEYLLNLLCRIRQKKRTKVWERLKEIVLHVEYHHPSQAGMLWI</sequence>
<evidence type="ECO:0000256" key="1">
    <source>
        <dbReference type="ARBA" id="ARBA00004323"/>
    </source>
</evidence>
<keyword evidence="3" id="KW-0328">Glycosyltransferase</keyword>
<keyword evidence="5" id="KW-0333">Golgi apparatus</keyword>
<protein>
    <submittedName>
        <fullName evidence="7">Putative arabinosyltransferase ARAD1</fullName>
    </submittedName>
</protein>
<keyword evidence="7" id="KW-0808">Transferase</keyword>
<organism evidence="7">
    <name type="scientific">Rhizophora mucronata</name>
    <name type="common">Asiatic mangrove</name>
    <dbReference type="NCBI Taxonomy" id="61149"/>
    <lineage>
        <taxon>Eukaryota</taxon>
        <taxon>Viridiplantae</taxon>
        <taxon>Streptophyta</taxon>
        <taxon>Embryophyta</taxon>
        <taxon>Tracheophyta</taxon>
        <taxon>Spermatophyta</taxon>
        <taxon>Magnoliopsida</taxon>
        <taxon>eudicotyledons</taxon>
        <taxon>Gunneridae</taxon>
        <taxon>Pentapetalae</taxon>
        <taxon>rosids</taxon>
        <taxon>fabids</taxon>
        <taxon>Malpighiales</taxon>
        <taxon>Rhizophoraceae</taxon>
        <taxon>Rhizophora</taxon>
    </lineage>
</organism>
<evidence type="ECO:0000256" key="3">
    <source>
        <dbReference type="ARBA" id="ARBA00022676"/>
    </source>
</evidence>
<dbReference type="AlphaFoldDB" id="A0A2P2JDY3"/>
<dbReference type="InterPro" id="IPR040911">
    <property type="entry name" value="Exostosin_GT47"/>
</dbReference>
<dbReference type="EMBL" id="GGEC01011198">
    <property type="protein sequence ID" value="MBW91681.1"/>
    <property type="molecule type" value="Transcribed_RNA"/>
</dbReference>
<keyword evidence="4" id="KW-0735">Signal-anchor</keyword>
<dbReference type="GO" id="GO:0000139">
    <property type="term" value="C:Golgi membrane"/>
    <property type="evidence" value="ECO:0007669"/>
    <property type="project" value="UniProtKB-SubCell"/>
</dbReference>
<comment type="subcellular location">
    <subcellularLocation>
        <location evidence="1">Golgi apparatus membrane</location>
        <topology evidence="1">Single-pass type II membrane protein</topology>
    </subcellularLocation>
</comment>
<dbReference type="PANTHER" id="PTHR11062">
    <property type="entry name" value="EXOSTOSIN HEPARAN SULFATE GLYCOSYLTRANSFERASE -RELATED"/>
    <property type="match status" value="1"/>
</dbReference>
<dbReference type="InterPro" id="IPR004263">
    <property type="entry name" value="Exostosin"/>
</dbReference>
<comment type="similarity">
    <text evidence="2">Belongs to the glycosyltransferase 47 family.</text>
</comment>
<feature type="domain" description="Exostosin GT47" evidence="6">
    <location>
        <begin position="4"/>
        <end position="71"/>
    </location>
</feature>
<dbReference type="GO" id="GO:0016757">
    <property type="term" value="F:glycosyltransferase activity"/>
    <property type="evidence" value="ECO:0007669"/>
    <property type="project" value="UniProtKB-KW"/>
</dbReference>
<dbReference type="PANTHER" id="PTHR11062:SF249">
    <property type="entry name" value="OS08G0438600 PROTEIN"/>
    <property type="match status" value="1"/>
</dbReference>
<evidence type="ECO:0000256" key="5">
    <source>
        <dbReference type="ARBA" id="ARBA00023034"/>
    </source>
</evidence>
<evidence type="ECO:0000313" key="7">
    <source>
        <dbReference type="EMBL" id="MBW91681.1"/>
    </source>
</evidence>
<accession>A0A2P2JDY3</accession>
<name>A0A2P2JDY3_RHIMU</name>
<keyword evidence="4" id="KW-0812">Transmembrane</keyword>
<evidence type="ECO:0000259" key="6">
    <source>
        <dbReference type="Pfam" id="PF03016"/>
    </source>
</evidence>
<dbReference type="Pfam" id="PF03016">
    <property type="entry name" value="Exostosin_GT47"/>
    <property type="match status" value="1"/>
</dbReference>
<evidence type="ECO:0000256" key="2">
    <source>
        <dbReference type="ARBA" id="ARBA00010271"/>
    </source>
</evidence>
<proteinExistence type="inferred from homology"/>